<dbReference type="PANTHER" id="PTHR11404">
    <property type="entry name" value="SUPEROXIDE DISMUTASE 2"/>
    <property type="match status" value="1"/>
</dbReference>
<dbReference type="InterPro" id="IPR019832">
    <property type="entry name" value="Mn/Fe_SOD_C"/>
</dbReference>
<evidence type="ECO:0000259" key="6">
    <source>
        <dbReference type="Pfam" id="PF02777"/>
    </source>
</evidence>
<dbReference type="Pfam" id="PF02777">
    <property type="entry name" value="Sod_Fe_C"/>
    <property type="match status" value="1"/>
</dbReference>
<dbReference type="EC" id="1.15.1.1" evidence="2"/>
<dbReference type="OrthoDB" id="9803125at2"/>
<dbReference type="SUPFAM" id="SSF46609">
    <property type="entry name" value="Fe,Mn superoxide dismutase (SOD), N-terminal domain"/>
    <property type="match status" value="1"/>
</dbReference>
<reference evidence="8" key="1">
    <citation type="submission" date="2016-05" db="EMBL/GenBank/DDBJ databases">
        <authorList>
            <person name="Wang W."/>
            <person name="Zhu L."/>
        </authorList>
    </citation>
    <scope>NUCLEOTIDE SEQUENCE [LARGE SCALE GENOMIC DNA]</scope>
    <source>
        <strain evidence="8">W-2</strain>
    </source>
</reference>
<organism evidence="7 8">
    <name type="scientific">Parageobacillus thermoglucosidasius</name>
    <name type="common">Geobacillus thermoglucosidasius</name>
    <dbReference type="NCBI Taxonomy" id="1426"/>
    <lineage>
        <taxon>Bacteria</taxon>
        <taxon>Bacillati</taxon>
        <taxon>Bacillota</taxon>
        <taxon>Bacilli</taxon>
        <taxon>Bacillales</taxon>
        <taxon>Anoxybacillaceae</taxon>
        <taxon>Parageobacillus</taxon>
    </lineage>
</organism>
<comment type="caution">
    <text evidence="7">The sequence shown here is derived from an EMBL/GenBank/DDBJ whole genome shotgun (WGS) entry which is preliminary data.</text>
</comment>
<evidence type="ECO:0000256" key="3">
    <source>
        <dbReference type="ARBA" id="ARBA00022723"/>
    </source>
</evidence>
<dbReference type="SUPFAM" id="SSF54719">
    <property type="entry name" value="Fe,Mn superoxide dismutase (SOD), C-terminal domain"/>
    <property type="match status" value="1"/>
</dbReference>
<evidence type="ECO:0000313" key="7">
    <source>
        <dbReference type="EMBL" id="OAT74713.1"/>
    </source>
</evidence>
<dbReference type="FunFam" id="1.10.287.990:FF:000001">
    <property type="entry name" value="Superoxide dismutase"/>
    <property type="match status" value="1"/>
</dbReference>
<dbReference type="GO" id="GO:0004784">
    <property type="term" value="F:superoxide dismutase activity"/>
    <property type="evidence" value="ECO:0007669"/>
    <property type="project" value="UniProtKB-EC"/>
</dbReference>
<evidence type="ECO:0000259" key="5">
    <source>
        <dbReference type="Pfam" id="PF00081"/>
    </source>
</evidence>
<dbReference type="Proteomes" id="UP000078290">
    <property type="component" value="Unassembled WGS sequence"/>
</dbReference>
<dbReference type="InterPro" id="IPR019831">
    <property type="entry name" value="Mn/Fe_SOD_N"/>
</dbReference>
<dbReference type="PRINTS" id="PR01703">
    <property type="entry name" value="MNSODISMTASE"/>
</dbReference>
<dbReference type="PANTHER" id="PTHR11404:SF6">
    <property type="entry name" value="SUPEROXIDE DISMUTASE [MN], MITOCHONDRIAL"/>
    <property type="match status" value="1"/>
</dbReference>
<dbReference type="InterPro" id="IPR001189">
    <property type="entry name" value="Mn/Fe_SOD"/>
</dbReference>
<evidence type="ECO:0000256" key="2">
    <source>
        <dbReference type="ARBA" id="ARBA00012682"/>
    </source>
</evidence>
<dbReference type="AlphaFoldDB" id="A0A1B7KXB8"/>
<dbReference type="InterPro" id="IPR036324">
    <property type="entry name" value="Mn/Fe_SOD_N_sf"/>
</dbReference>
<dbReference type="InterPro" id="IPR019833">
    <property type="entry name" value="Mn/Fe_SOD_BS"/>
</dbReference>
<sequence length="303" mass="35867">MSEQELFRQYVKEVSEWGTQVEQILLQRDDGMVHRDIAALLSYIDKHEGEWTEADIYDLQRMVDEAHEKATAILANEPLADEGEEIGEEGERSQTYIAAGRHVLPPLPYSYDALEPYISKEIMQLHHTKHHQSYVDGLNKAEKMMKKARETNNYELLKHWEREAAFHGSGHYLHTIFWNNMHPKGGGEPHGELLEQIKRDFGSFERFKRHFTEAAKSAEGVGWALLVWSPRSHRLEILQTEKHQFMTQWDTIPLLVLDVWEHAYYLQYKSDRAAYINNWWNVVHWRDVEERFAQAQKLRWKPF</sequence>
<dbReference type="Gene3D" id="1.10.287.990">
    <property type="entry name" value="Fe,Mn superoxide dismutase (SOD) domain"/>
    <property type="match status" value="1"/>
</dbReference>
<dbReference type="FunFam" id="3.55.40.20:FF:000004">
    <property type="entry name" value="Superoxide dismutase [Fe]"/>
    <property type="match status" value="1"/>
</dbReference>
<gene>
    <name evidence="7" type="ORF">A7K69_03095</name>
</gene>
<evidence type="ECO:0000313" key="8">
    <source>
        <dbReference type="Proteomes" id="UP000078290"/>
    </source>
</evidence>
<feature type="domain" description="Manganese/iron superoxide dismutase N-terminal" evidence="5">
    <location>
        <begin position="102"/>
        <end position="181"/>
    </location>
</feature>
<keyword evidence="4" id="KW-0560">Oxidoreductase</keyword>
<evidence type="ECO:0000256" key="1">
    <source>
        <dbReference type="ARBA" id="ARBA00008714"/>
    </source>
</evidence>
<dbReference type="Gene3D" id="3.55.40.20">
    <property type="entry name" value="Iron/manganese superoxide dismutase, C-terminal domain"/>
    <property type="match status" value="1"/>
</dbReference>
<dbReference type="RefSeq" id="WP_064550064.1">
    <property type="nucleotide sequence ID" value="NZ_LXMA01000001.1"/>
</dbReference>
<evidence type="ECO:0000256" key="4">
    <source>
        <dbReference type="ARBA" id="ARBA00023002"/>
    </source>
</evidence>
<comment type="similarity">
    <text evidence="1">Belongs to the iron/manganese superoxide dismutase family.</text>
</comment>
<protein>
    <recommendedName>
        <fullName evidence="2">superoxide dismutase</fullName>
        <ecNumber evidence="2">1.15.1.1</ecNumber>
    </recommendedName>
</protein>
<dbReference type="Pfam" id="PF00081">
    <property type="entry name" value="Sod_Fe_N"/>
    <property type="match status" value="1"/>
</dbReference>
<dbReference type="InterPro" id="IPR050265">
    <property type="entry name" value="Fe/Mn_Superoxide_Dismutase"/>
</dbReference>
<name>A0A1B7KXB8_PARTM</name>
<feature type="domain" description="Manganese/iron superoxide dismutase C-terminal" evidence="6">
    <location>
        <begin position="189"/>
        <end position="291"/>
    </location>
</feature>
<dbReference type="EMBL" id="LXMA01000001">
    <property type="protein sequence ID" value="OAT74713.1"/>
    <property type="molecule type" value="Genomic_DNA"/>
</dbReference>
<dbReference type="SMR" id="A0A1B7KXB8"/>
<dbReference type="PROSITE" id="PS00088">
    <property type="entry name" value="SOD_MN"/>
    <property type="match status" value="1"/>
</dbReference>
<proteinExistence type="inferred from homology"/>
<accession>A0A1B7KXB8</accession>
<dbReference type="GO" id="GO:0046872">
    <property type="term" value="F:metal ion binding"/>
    <property type="evidence" value="ECO:0007669"/>
    <property type="project" value="UniProtKB-KW"/>
</dbReference>
<dbReference type="InterPro" id="IPR036314">
    <property type="entry name" value="SOD_C_sf"/>
</dbReference>
<keyword evidence="3" id="KW-0479">Metal-binding</keyword>